<keyword evidence="1" id="KW-0732">Signal</keyword>
<dbReference type="Proteomes" id="UP001489004">
    <property type="component" value="Unassembled WGS sequence"/>
</dbReference>
<dbReference type="AlphaFoldDB" id="A0AAW1R650"/>
<dbReference type="PANTHER" id="PTHR11895">
    <property type="entry name" value="TRANSAMIDASE"/>
    <property type="match status" value="1"/>
</dbReference>
<gene>
    <name evidence="3" type="ORF">WJX72_004532</name>
</gene>
<sequence>MRSVLVVLALALCTGCSYATGSSRALLQSAPAPTLNPADLASLSAVEANKLLCSRQITTVQYVTALLAQKAEWDCINAWADSFNATLVLADAKAIDDKATAGGDIGPLCGLPLGVKDSIDALPYPTTAGTPALRNAVPPFEAPLVTQWRKQNGIIMGKTKLHELSGGSTCASPAFGAVLNPYLPTRIVGGSSGGTGAALAARMVPGSLCEDTAGSCRHPAALTGGVGIRPSLNCYNFSDSLVPASFTRDTVGVQARTIEDLILFDAALRSPNATTAVTGNSCAAPVDMNLSLQGVRIGMPMYYYNVSEQALKPYWDKALAVLTNAGAELVPLDVDYLVKMADSIGNGDPFQAPRELARYLYTHSYNLSVTQLYNQVSHPSIKANSLANMKTRIDVATPQAWIQFLAVDRPAYIKAANDLFALQSVSALILPTYVVSAPPIDQSEPLVWLNGALRNRISLTSHSGTALQTAISVPIGLDAAGVPTGMQLIAPPGQDGYLMSLALAFEKALTAAGIVTPPPKAPTCKGCGHAIIAQTPTYNSSQTTIPPLGGAASVFRIEFNGTCAPDVLNYGKTPISQGLNAGPPGLLADAAIAKPVSASG</sequence>
<feature type="signal peptide" evidence="1">
    <location>
        <begin position="1"/>
        <end position="19"/>
    </location>
</feature>
<dbReference type="InterPro" id="IPR000120">
    <property type="entry name" value="Amidase"/>
</dbReference>
<feature type="chain" id="PRO_5043362826" description="Amidase domain-containing protein" evidence="1">
    <location>
        <begin position="20"/>
        <end position="600"/>
    </location>
</feature>
<feature type="domain" description="Amidase" evidence="2">
    <location>
        <begin position="74"/>
        <end position="498"/>
    </location>
</feature>
<evidence type="ECO:0000313" key="3">
    <source>
        <dbReference type="EMBL" id="KAK9829214.1"/>
    </source>
</evidence>
<dbReference type="InterPro" id="IPR036928">
    <property type="entry name" value="AS_sf"/>
</dbReference>
<dbReference type="SUPFAM" id="SSF75304">
    <property type="entry name" value="Amidase signature (AS) enzymes"/>
    <property type="match status" value="1"/>
</dbReference>
<protein>
    <recommendedName>
        <fullName evidence="2">Amidase domain-containing protein</fullName>
    </recommendedName>
</protein>
<dbReference type="PANTHER" id="PTHR11895:SF151">
    <property type="entry name" value="GLUTAMYL-TRNA(GLN) AMIDOTRANSFERASE SUBUNIT A"/>
    <property type="match status" value="1"/>
</dbReference>
<comment type="caution">
    <text evidence="3">The sequence shown here is derived from an EMBL/GenBank/DDBJ whole genome shotgun (WGS) entry which is preliminary data.</text>
</comment>
<dbReference type="Pfam" id="PF01425">
    <property type="entry name" value="Amidase"/>
    <property type="match status" value="1"/>
</dbReference>
<accession>A0AAW1R650</accession>
<organism evidence="3 4">
    <name type="scientific">[Myrmecia] bisecta</name>
    <dbReference type="NCBI Taxonomy" id="41462"/>
    <lineage>
        <taxon>Eukaryota</taxon>
        <taxon>Viridiplantae</taxon>
        <taxon>Chlorophyta</taxon>
        <taxon>core chlorophytes</taxon>
        <taxon>Trebouxiophyceae</taxon>
        <taxon>Trebouxiales</taxon>
        <taxon>Trebouxiaceae</taxon>
        <taxon>Myrmecia</taxon>
    </lineage>
</organism>
<name>A0AAW1R650_9CHLO</name>
<proteinExistence type="predicted"/>
<keyword evidence="4" id="KW-1185">Reference proteome</keyword>
<dbReference type="InterPro" id="IPR023631">
    <property type="entry name" value="Amidase_dom"/>
</dbReference>
<evidence type="ECO:0000256" key="1">
    <source>
        <dbReference type="SAM" id="SignalP"/>
    </source>
</evidence>
<evidence type="ECO:0000259" key="2">
    <source>
        <dbReference type="Pfam" id="PF01425"/>
    </source>
</evidence>
<reference evidence="3 4" key="1">
    <citation type="journal article" date="2024" name="Nat. Commun.">
        <title>Phylogenomics reveals the evolutionary origins of lichenization in chlorophyte algae.</title>
        <authorList>
            <person name="Puginier C."/>
            <person name="Libourel C."/>
            <person name="Otte J."/>
            <person name="Skaloud P."/>
            <person name="Haon M."/>
            <person name="Grisel S."/>
            <person name="Petersen M."/>
            <person name="Berrin J.G."/>
            <person name="Delaux P.M."/>
            <person name="Dal Grande F."/>
            <person name="Keller J."/>
        </authorList>
    </citation>
    <scope>NUCLEOTIDE SEQUENCE [LARGE SCALE GENOMIC DNA]</scope>
    <source>
        <strain evidence="3 4">SAG 2043</strain>
    </source>
</reference>
<evidence type="ECO:0000313" key="4">
    <source>
        <dbReference type="Proteomes" id="UP001489004"/>
    </source>
</evidence>
<dbReference type="Gene3D" id="3.90.1300.10">
    <property type="entry name" value="Amidase signature (AS) domain"/>
    <property type="match status" value="1"/>
</dbReference>
<dbReference type="EMBL" id="JALJOR010000001">
    <property type="protein sequence ID" value="KAK9829214.1"/>
    <property type="molecule type" value="Genomic_DNA"/>
</dbReference>
<dbReference type="GO" id="GO:0003824">
    <property type="term" value="F:catalytic activity"/>
    <property type="evidence" value="ECO:0007669"/>
    <property type="project" value="InterPro"/>
</dbReference>